<dbReference type="EMBL" id="CAJJDN010000001">
    <property type="protein sequence ID" value="CAD8045674.1"/>
    <property type="molecule type" value="Genomic_DNA"/>
</dbReference>
<dbReference type="Proteomes" id="UP000692954">
    <property type="component" value="Unassembled WGS sequence"/>
</dbReference>
<protein>
    <submittedName>
        <fullName evidence="1">Uncharacterized protein</fullName>
    </submittedName>
</protein>
<comment type="caution">
    <text evidence="1">The sequence shown here is derived from an EMBL/GenBank/DDBJ whole genome shotgun (WGS) entry which is preliminary data.</text>
</comment>
<organism evidence="1 2">
    <name type="scientific">Paramecium sonneborni</name>
    <dbReference type="NCBI Taxonomy" id="65129"/>
    <lineage>
        <taxon>Eukaryota</taxon>
        <taxon>Sar</taxon>
        <taxon>Alveolata</taxon>
        <taxon>Ciliophora</taxon>
        <taxon>Intramacronucleata</taxon>
        <taxon>Oligohymenophorea</taxon>
        <taxon>Peniculida</taxon>
        <taxon>Parameciidae</taxon>
        <taxon>Paramecium</taxon>
    </lineage>
</organism>
<sequence length="334" mass="39847">MSLIVRNISSLREEWKQLIKKKLKKNKRKNQYTLSYKFENNANNNTNKSDSLLIVKKIPYSIPTNNVFRLQTNIQFSLNINNEFSMGSLSVDPHSNNYKVVRTDKRKNLTILTLDQIDRPITPSEVLYRIFKSRNEQLAEAFHQFNLRNLNPSQFKFNELSEMIEYEQSIKCQPYACYVQIYENGMWRTFQKIFNQKMLQVFGVSEEMLIHYCNETKLIPISAFLDASDEQLKVFYQIFCGIVEQIESNRDFINYNGERFTVSLKMRSFFIKDEDKDQLFEYMYSVTECENKWMSENRVRTNQMEYFNIKPSYSTTDESSYIESNKRCGFKYIG</sequence>
<accession>A0A8S1JSQ4</accession>
<dbReference type="OrthoDB" id="287159at2759"/>
<gene>
    <name evidence="1" type="ORF">PSON_ATCC_30995.1.T0010197</name>
</gene>
<name>A0A8S1JSQ4_9CILI</name>
<keyword evidence="2" id="KW-1185">Reference proteome</keyword>
<reference evidence="1" key="1">
    <citation type="submission" date="2021-01" db="EMBL/GenBank/DDBJ databases">
        <authorList>
            <consortium name="Genoscope - CEA"/>
            <person name="William W."/>
        </authorList>
    </citation>
    <scope>NUCLEOTIDE SEQUENCE</scope>
</reference>
<proteinExistence type="predicted"/>
<evidence type="ECO:0000313" key="1">
    <source>
        <dbReference type="EMBL" id="CAD8045674.1"/>
    </source>
</evidence>
<evidence type="ECO:0000313" key="2">
    <source>
        <dbReference type="Proteomes" id="UP000692954"/>
    </source>
</evidence>
<dbReference type="AlphaFoldDB" id="A0A8S1JSQ4"/>